<proteinExistence type="predicted"/>
<dbReference type="Proteomes" id="UP001392437">
    <property type="component" value="Unassembled WGS sequence"/>
</dbReference>
<protein>
    <recommendedName>
        <fullName evidence="3">Caspase domain-containing protein</fullName>
    </recommendedName>
</protein>
<dbReference type="SUPFAM" id="SSF52129">
    <property type="entry name" value="Caspase-like"/>
    <property type="match status" value="1"/>
</dbReference>
<evidence type="ECO:0000313" key="2">
    <source>
        <dbReference type="Proteomes" id="UP001392437"/>
    </source>
</evidence>
<name>A0AAW0QXY0_9PEZI</name>
<dbReference type="AlphaFoldDB" id="A0AAW0QXY0"/>
<evidence type="ECO:0008006" key="3">
    <source>
        <dbReference type="Google" id="ProtNLM"/>
    </source>
</evidence>
<sequence length="275" mass="31418">MPGFERQYNRQVLVVLMFQDDDLNHKVEVNYGPLQEAEIIAEAFRPWGFEVHQYHIPFHHTNASVQSFLWELTSSTIQNDLFVVYYVGHASHIAYPNSNNSVIRQQEFNLTASFRGTYAVLDWQAIHATLERAPCDVLVFLNCCRGALSWSFSGCGQHMRPGKTMTTIAATGSHELAHMSRDYSFGSLLVYVLARERWGGCTSSTVLLERLIDAANKFRPLVRSVDNAGVPYGPYWAMRPLMDPLSVSLGRNVFIRDRSRWILPIFWPHLPSIRP</sequence>
<organism evidence="1 2">
    <name type="scientific">Apiospora kogelbergensis</name>
    <dbReference type="NCBI Taxonomy" id="1337665"/>
    <lineage>
        <taxon>Eukaryota</taxon>
        <taxon>Fungi</taxon>
        <taxon>Dikarya</taxon>
        <taxon>Ascomycota</taxon>
        <taxon>Pezizomycotina</taxon>
        <taxon>Sordariomycetes</taxon>
        <taxon>Xylariomycetidae</taxon>
        <taxon>Amphisphaeriales</taxon>
        <taxon>Apiosporaceae</taxon>
        <taxon>Apiospora</taxon>
    </lineage>
</organism>
<gene>
    <name evidence="1" type="ORF">PG999_007318</name>
</gene>
<reference evidence="1 2" key="1">
    <citation type="submission" date="2023-01" db="EMBL/GenBank/DDBJ databases">
        <title>Analysis of 21 Apiospora genomes using comparative genomics revels a genus with tremendous synthesis potential of carbohydrate active enzymes and secondary metabolites.</title>
        <authorList>
            <person name="Sorensen T."/>
        </authorList>
    </citation>
    <scope>NUCLEOTIDE SEQUENCE [LARGE SCALE GENOMIC DNA]</scope>
    <source>
        <strain evidence="1 2">CBS 117206</strain>
    </source>
</reference>
<accession>A0AAW0QXY0</accession>
<comment type="caution">
    <text evidence="1">The sequence shown here is derived from an EMBL/GenBank/DDBJ whole genome shotgun (WGS) entry which is preliminary data.</text>
</comment>
<dbReference type="EMBL" id="JAQQWP010000006">
    <property type="protein sequence ID" value="KAK8115249.1"/>
    <property type="molecule type" value="Genomic_DNA"/>
</dbReference>
<evidence type="ECO:0000313" key="1">
    <source>
        <dbReference type="EMBL" id="KAK8115249.1"/>
    </source>
</evidence>
<dbReference type="InterPro" id="IPR029030">
    <property type="entry name" value="Caspase-like_dom_sf"/>
</dbReference>
<keyword evidence="2" id="KW-1185">Reference proteome</keyword>